<evidence type="ECO:0000313" key="8">
    <source>
        <dbReference type="Proteomes" id="UP001201273"/>
    </source>
</evidence>
<keyword evidence="3 4" id="KW-0012">Acyltransferase</keyword>
<dbReference type="Proteomes" id="UP001201273">
    <property type="component" value="Unassembled WGS sequence"/>
</dbReference>
<comment type="similarity">
    <text evidence="4">Belongs to the R-transferase family. Bpt subfamily.</text>
</comment>
<name>A0ABS8WDH3_9GAMM</name>
<dbReference type="EMBL" id="JAIMJA010000012">
    <property type="protein sequence ID" value="MCE2595676.1"/>
    <property type="molecule type" value="Genomic_DNA"/>
</dbReference>
<dbReference type="InterPro" id="IPR007472">
    <property type="entry name" value="N-end_Aminoacyl_Trfase_C"/>
</dbReference>
<dbReference type="InterPro" id="IPR030700">
    <property type="entry name" value="N-end_Aminoacyl_Trfase"/>
</dbReference>
<evidence type="ECO:0000259" key="6">
    <source>
        <dbReference type="Pfam" id="PF04377"/>
    </source>
</evidence>
<keyword evidence="8" id="KW-1185">Reference proteome</keyword>
<dbReference type="NCBIfam" id="NF002345">
    <property type="entry name" value="PRK01305.2-2"/>
    <property type="match status" value="1"/>
</dbReference>
<feature type="domain" description="N-end rule aminoacyl transferase C-terminal" evidence="6">
    <location>
        <begin position="110"/>
        <end position="231"/>
    </location>
</feature>
<feature type="domain" description="N-end aminoacyl transferase N-terminal" evidence="5">
    <location>
        <begin position="21"/>
        <end position="91"/>
    </location>
</feature>
<protein>
    <recommendedName>
        <fullName evidence="4">Aspartate/glutamate leucyltransferase</fullName>
        <ecNumber evidence="4">2.3.2.29</ecNumber>
    </recommendedName>
</protein>
<organism evidence="7 8">
    <name type="scientific">Motilimonas cestriensis</name>
    <dbReference type="NCBI Taxonomy" id="2742685"/>
    <lineage>
        <taxon>Bacteria</taxon>
        <taxon>Pseudomonadati</taxon>
        <taxon>Pseudomonadota</taxon>
        <taxon>Gammaproteobacteria</taxon>
        <taxon>Alteromonadales</taxon>
        <taxon>Alteromonadales genera incertae sedis</taxon>
        <taxon>Motilimonas</taxon>
    </lineage>
</organism>
<comment type="function">
    <text evidence="4">Functions in the N-end rule pathway of protein degradation where it conjugates Leu from its aminoacyl-tRNA to the N-termini of proteins containing an N-terminal aspartate or glutamate.</text>
</comment>
<comment type="catalytic activity">
    <reaction evidence="4">
        <text>N-terminal L-glutamyl-[protein] + L-leucyl-tRNA(Leu) = N-terminal L-leucyl-L-glutamyl-[protein] + tRNA(Leu) + H(+)</text>
        <dbReference type="Rhea" id="RHEA:50412"/>
        <dbReference type="Rhea" id="RHEA-COMP:9613"/>
        <dbReference type="Rhea" id="RHEA-COMP:9622"/>
        <dbReference type="Rhea" id="RHEA-COMP:12664"/>
        <dbReference type="Rhea" id="RHEA-COMP:12668"/>
        <dbReference type="ChEBI" id="CHEBI:15378"/>
        <dbReference type="ChEBI" id="CHEBI:64721"/>
        <dbReference type="ChEBI" id="CHEBI:78442"/>
        <dbReference type="ChEBI" id="CHEBI:78494"/>
        <dbReference type="ChEBI" id="CHEBI:133041"/>
        <dbReference type="EC" id="2.3.2.29"/>
    </reaction>
</comment>
<evidence type="ECO:0000256" key="4">
    <source>
        <dbReference type="HAMAP-Rule" id="MF_00689"/>
    </source>
</evidence>
<evidence type="ECO:0000256" key="3">
    <source>
        <dbReference type="ARBA" id="ARBA00023315"/>
    </source>
</evidence>
<comment type="caution">
    <text evidence="7">The sequence shown here is derived from an EMBL/GenBank/DDBJ whole genome shotgun (WGS) entry which is preliminary data.</text>
</comment>
<dbReference type="Pfam" id="PF04377">
    <property type="entry name" value="ATE_C"/>
    <property type="match status" value="1"/>
</dbReference>
<dbReference type="NCBIfam" id="NF002342">
    <property type="entry name" value="PRK01305.1-3"/>
    <property type="match status" value="1"/>
</dbReference>
<dbReference type="Pfam" id="PF04376">
    <property type="entry name" value="ATE_N"/>
    <property type="match status" value="1"/>
</dbReference>
<sequence length="241" mass="28288">MLDKTNDPSEIILKVGLTPEHPCSYLPEKKEQLLVMMDPGMFNPHDYERLLSLGFRRSGKDIYRPHCLHCQQCQSIRLPVDHIKLTKSQKRVANKNQGLVVTISHQNKPEYFELYQKYINARHQDGSMYPANLLQYEQFVLAPWLSPHYLEFYDQEQLIAVAVTDVGASSLSAMYTFYDPDFEHLSLGTYAILQQLHYAATLKLPWLYLGYQVDDCEKMNYKTRFSPYERLIRGDWHKFTN</sequence>
<dbReference type="EC" id="2.3.2.29" evidence="4"/>
<evidence type="ECO:0000256" key="1">
    <source>
        <dbReference type="ARBA" id="ARBA00022490"/>
    </source>
</evidence>
<dbReference type="HAMAP" id="MF_00689">
    <property type="entry name" value="Bpt"/>
    <property type="match status" value="1"/>
</dbReference>
<dbReference type="PANTHER" id="PTHR21367">
    <property type="entry name" value="ARGININE-TRNA-PROTEIN TRANSFERASE 1"/>
    <property type="match status" value="1"/>
</dbReference>
<dbReference type="PIRSF" id="PIRSF037208">
    <property type="entry name" value="ATE_pro_prd"/>
    <property type="match status" value="1"/>
</dbReference>
<reference evidence="7 8" key="1">
    <citation type="journal article" date="2022" name="Environ. Microbiol. Rep.">
        <title>Eco-phylogenetic analyses reveal divergent evolution of vitamin B12 metabolism in the marine bacterial family 'Psychromonadaceae'.</title>
        <authorList>
            <person name="Jin X."/>
            <person name="Yang Y."/>
            <person name="Cao H."/>
            <person name="Gao B."/>
            <person name="Zhao Z."/>
        </authorList>
    </citation>
    <scope>NUCLEOTIDE SEQUENCE [LARGE SCALE GENOMIC DNA]</scope>
    <source>
        <strain evidence="7 8">MKS20</strain>
    </source>
</reference>
<dbReference type="InterPro" id="IPR007471">
    <property type="entry name" value="N-end_Aminoacyl_Trfase_N"/>
</dbReference>
<accession>A0ABS8WDH3</accession>
<dbReference type="InterPro" id="IPR016181">
    <property type="entry name" value="Acyl_CoA_acyltransferase"/>
</dbReference>
<evidence type="ECO:0000256" key="2">
    <source>
        <dbReference type="ARBA" id="ARBA00022679"/>
    </source>
</evidence>
<dbReference type="PANTHER" id="PTHR21367:SF1">
    <property type="entry name" value="ARGINYL-TRNA--PROTEIN TRANSFERASE 1"/>
    <property type="match status" value="1"/>
</dbReference>
<dbReference type="GO" id="GO:0004057">
    <property type="term" value="F:arginyl-tRNA--protein transferase activity"/>
    <property type="evidence" value="ECO:0007669"/>
    <property type="project" value="UniProtKB-EC"/>
</dbReference>
<dbReference type="SUPFAM" id="SSF55729">
    <property type="entry name" value="Acyl-CoA N-acyltransferases (Nat)"/>
    <property type="match status" value="1"/>
</dbReference>
<dbReference type="InterPro" id="IPR017138">
    <property type="entry name" value="Asp_Glu_LeuTrfase"/>
</dbReference>
<keyword evidence="1 4" id="KW-0963">Cytoplasm</keyword>
<dbReference type="RefSeq" id="WP_233053275.1">
    <property type="nucleotide sequence ID" value="NZ_JAIMJA010000012.1"/>
</dbReference>
<dbReference type="NCBIfam" id="NF002341">
    <property type="entry name" value="PRK01305.1-1"/>
    <property type="match status" value="1"/>
</dbReference>
<evidence type="ECO:0000313" key="7">
    <source>
        <dbReference type="EMBL" id="MCE2595676.1"/>
    </source>
</evidence>
<comment type="catalytic activity">
    <reaction evidence="4">
        <text>N-terminal L-aspartyl-[protein] + L-leucyl-tRNA(Leu) = N-terminal L-leucyl-L-aspartyl-[protein] + tRNA(Leu) + H(+)</text>
        <dbReference type="Rhea" id="RHEA:50420"/>
        <dbReference type="Rhea" id="RHEA-COMP:9613"/>
        <dbReference type="Rhea" id="RHEA-COMP:9622"/>
        <dbReference type="Rhea" id="RHEA-COMP:12669"/>
        <dbReference type="Rhea" id="RHEA-COMP:12674"/>
        <dbReference type="ChEBI" id="CHEBI:15378"/>
        <dbReference type="ChEBI" id="CHEBI:64720"/>
        <dbReference type="ChEBI" id="CHEBI:78442"/>
        <dbReference type="ChEBI" id="CHEBI:78494"/>
        <dbReference type="ChEBI" id="CHEBI:133042"/>
        <dbReference type="EC" id="2.3.2.29"/>
    </reaction>
</comment>
<dbReference type="NCBIfam" id="NF002346">
    <property type="entry name" value="PRK01305.2-3"/>
    <property type="match status" value="1"/>
</dbReference>
<keyword evidence="2 4" id="KW-0808">Transferase</keyword>
<gene>
    <name evidence="4" type="primary">bpt</name>
    <name evidence="7" type="ORF">K6Y31_12725</name>
</gene>
<proteinExistence type="inferred from homology"/>
<comment type="subcellular location">
    <subcellularLocation>
        <location evidence="4">Cytoplasm</location>
    </subcellularLocation>
</comment>
<evidence type="ECO:0000259" key="5">
    <source>
        <dbReference type="Pfam" id="PF04376"/>
    </source>
</evidence>